<dbReference type="InterPro" id="IPR013099">
    <property type="entry name" value="K_chnl_dom"/>
</dbReference>
<name>A0A089ZH86_METFO</name>
<dbReference type="EMBL" id="CP006933">
    <property type="protein sequence ID" value="AIS31668.1"/>
    <property type="molecule type" value="Genomic_DNA"/>
</dbReference>
<organism evidence="11 13">
    <name type="scientific">Methanobacterium formicicum</name>
    <dbReference type="NCBI Taxonomy" id="2162"/>
    <lineage>
        <taxon>Archaea</taxon>
        <taxon>Methanobacteriati</taxon>
        <taxon>Methanobacteriota</taxon>
        <taxon>Methanomada group</taxon>
        <taxon>Methanobacteria</taxon>
        <taxon>Methanobacteriales</taxon>
        <taxon>Methanobacteriaceae</taxon>
        <taxon>Methanobacterium</taxon>
    </lineage>
</organism>
<dbReference type="GO" id="GO:0008076">
    <property type="term" value="C:voltage-gated potassium channel complex"/>
    <property type="evidence" value="ECO:0007669"/>
    <property type="project" value="InterPro"/>
</dbReference>
<evidence type="ECO:0000256" key="5">
    <source>
        <dbReference type="ARBA" id="ARBA00023065"/>
    </source>
</evidence>
<dbReference type="EMBL" id="LN734822">
    <property type="protein sequence ID" value="CEL25531.1"/>
    <property type="molecule type" value="Genomic_DNA"/>
</dbReference>
<evidence type="ECO:0000259" key="10">
    <source>
        <dbReference type="Pfam" id="PF07885"/>
    </source>
</evidence>
<feature type="transmembrane region" description="Helical" evidence="9">
    <location>
        <begin position="21"/>
        <end position="40"/>
    </location>
</feature>
<reference evidence="11" key="1">
    <citation type="submission" date="2013-12" db="EMBL/GenBank/DDBJ databases">
        <title>The complete genome sequence of Methanobacterium sp. BRM9.</title>
        <authorList>
            <consortium name="Pastoral Greenhouse Gas Research Consortium"/>
            <person name="Kelly W.J."/>
            <person name="Leahy S.C."/>
            <person name="Perry R."/>
            <person name="Li D."/>
            <person name="Altermann E."/>
            <person name="Lambie S.C."/>
            <person name="Attwood G.T."/>
        </authorList>
    </citation>
    <scope>NUCLEOTIDE SEQUENCE [LARGE SCALE GENOMIC DNA]</scope>
    <source>
        <strain evidence="11">BRM9</strain>
    </source>
</reference>
<dbReference type="PANTHER" id="PTHR11537:SF254">
    <property type="entry name" value="POTASSIUM VOLTAGE-GATED CHANNEL PROTEIN SHAB"/>
    <property type="match status" value="1"/>
</dbReference>
<dbReference type="KEGG" id="mfc:BRM9_0851"/>
<feature type="transmembrane region" description="Helical" evidence="9">
    <location>
        <begin position="190"/>
        <end position="208"/>
    </location>
</feature>
<dbReference type="GO" id="GO:0005249">
    <property type="term" value="F:voltage-gated potassium channel activity"/>
    <property type="evidence" value="ECO:0007669"/>
    <property type="project" value="InterPro"/>
</dbReference>
<dbReference type="GeneID" id="26740138"/>
<dbReference type="Proteomes" id="UP000029661">
    <property type="component" value="Chromosome"/>
</dbReference>
<evidence type="ECO:0000256" key="3">
    <source>
        <dbReference type="ARBA" id="ARBA00022692"/>
    </source>
</evidence>
<dbReference type="GO" id="GO:0001508">
    <property type="term" value="P:action potential"/>
    <property type="evidence" value="ECO:0007669"/>
    <property type="project" value="TreeGrafter"/>
</dbReference>
<reference evidence="12" key="2">
    <citation type="submission" date="2014-09" db="EMBL/GenBank/DDBJ databases">
        <authorList>
            <person name="Bishop-Lilly K.A."/>
            <person name="Broomall S.M."/>
            <person name="Chain P.S."/>
            <person name="Chertkov O."/>
            <person name="Coyne S.R."/>
            <person name="Daligault H.E."/>
            <person name="Davenport K.W."/>
            <person name="Erkkila T."/>
            <person name="Frey K.G."/>
            <person name="Gibbons H.S."/>
            <person name="Gu W."/>
            <person name="Jaissle J."/>
            <person name="Johnson S.L."/>
            <person name="Koroleva G.I."/>
            <person name="Ladner J.T."/>
            <person name="Lo C.-C."/>
            <person name="Minogue T.D."/>
            <person name="Munk C."/>
            <person name="Palacios G.F."/>
            <person name="Redden C.L."/>
            <person name="Rosenzweig C.N."/>
            <person name="Scholz M.B."/>
            <person name="Teshima H."/>
            <person name="Xu Y."/>
        </authorList>
    </citation>
    <scope>NUCLEOTIDE SEQUENCE</scope>
    <source>
        <strain evidence="12">Mb9</strain>
    </source>
</reference>
<keyword evidence="6 9" id="KW-0472">Membrane</keyword>
<feature type="transmembrane region" description="Helical" evidence="9">
    <location>
        <begin position="132"/>
        <end position="153"/>
    </location>
</feature>
<evidence type="ECO:0000256" key="2">
    <source>
        <dbReference type="ARBA" id="ARBA00022448"/>
    </source>
</evidence>
<dbReference type="AlphaFoldDB" id="A0A089ZH86"/>
<comment type="subcellular location">
    <subcellularLocation>
        <location evidence="1">Membrane</location>
        <topology evidence="1">Multi-pass membrane protein</topology>
    </subcellularLocation>
</comment>
<feature type="transmembrane region" description="Helical" evidence="9">
    <location>
        <begin position="46"/>
        <end position="66"/>
    </location>
</feature>
<dbReference type="Gene3D" id="1.20.120.350">
    <property type="entry name" value="Voltage-gated potassium channels. Chain C"/>
    <property type="match status" value="1"/>
</dbReference>
<keyword evidence="4 9" id="KW-1133">Transmembrane helix</keyword>
<dbReference type="PATRIC" id="fig|2162.10.peg.1978"/>
<feature type="domain" description="Potassium channel" evidence="10">
    <location>
        <begin position="135"/>
        <end position="214"/>
    </location>
</feature>
<protein>
    <submittedName>
        <fullName evidence="11">Ion transport protein</fullName>
    </submittedName>
    <submittedName>
        <fullName evidence="12">Putative membrane protein</fullName>
    </submittedName>
</protein>
<dbReference type="InterPro" id="IPR027359">
    <property type="entry name" value="Volt_channel_dom_sf"/>
</dbReference>
<feature type="transmembrane region" description="Helical" evidence="9">
    <location>
        <begin position="165"/>
        <end position="184"/>
    </location>
</feature>
<keyword evidence="3 9" id="KW-0812">Transmembrane</keyword>
<dbReference type="STRING" id="2162.BRM9_0851"/>
<feature type="coiled-coil region" evidence="8">
    <location>
        <begin position="215"/>
        <end position="252"/>
    </location>
</feature>
<dbReference type="Pfam" id="PF07885">
    <property type="entry name" value="Ion_trans_2"/>
    <property type="match status" value="1"/>
</dbReference>
<proteinExistence type="predicted"/>
<evidence type="ECO:0000313" key="12">
    <source>
        <dbReference type="EMBL" id="CEL25531.1"/>
    </source>
</evidence>
<evidence type="ECO:0000256" key="8">
    <source>
        <dbReference type="SAM" id="Coils"/>
    </source>
</evidence>
<evidence type="ECO:0000256" key="1">
    <source>
        <dbReference type="ARBA" id="ARBA00004141"/>
    </source>
</evidence>
<accession>A0A089ZH86</accession>
<dbReference type="RefSeq" id="WP_048084920.1">
    <property type="nucleotide sequence ID" value="NZ_CP006933.1"/>
</dbReference>
<dbReference type="Proteomes" id="UP000062768">
    <property type="component" value="Chromosome I"/>
</dbReference>
<feature type="transmembrane region" description="Helical" evidence="9">
    <location>
        <begin position="86"/>
        <end position="105"/>
    </location>
</feature>
<evidence type="ECO:0000313" key="13">
    <source>
        <dbReference type="Proteomes" id="UP000029661"/>
    </source>
</evidence>
<dbReference type="Gene3D" id="1.10.287.70">
    <property type="match status" value="1"/>
</dbReference>
<evidence type="ECO:0000313" key="11">
    <source>
        <dbReference type="EMBL" id="AIS31668.1"/>
    </source>
</evidence>
<dbReference type="SUPFAM" id="SSF81324">
    <property type="entry name" value="Voltage-gated potassium channels"/>
    <property type="match status" value="1"/>
</dbReference>
<evidence type="ECO:0000256" key="6">
    <source>
        <dbReference type="ARBA" id="ARBA00023136"/>
    </source>
</evidence>
<sequence length="255" mass="29310">MKNINLNRFMGSREVKKITDAVIIGLTLLDVILLTGIIFVQVNSETYQLIVLFDLIVVFILASQFVHRLYQADDRVKYLKNNWFDVIGMVPEILLAGYSGIFRYFRLIKILSLLRRNIVGLFDYIERADLEYGVITLIFVIISGAILFYFFEYGVNPSVNSLDDALWYILITITTVGYGDIYPHTVGGRFATLIIIIGGLAFVSYAAFKITGLFFEQTEDKETVMEKRLESLDKKIDRLQEEMNELKKLLEAKNK</sequence>
<evidence type="ECO:0000313" key="14">
    <source>
        <dbReference type="Proteomes" id="UP000062768"/>
    </source>
</evidence>
<evidence type="ECO:0000256" key="4">
    <source>
        <dbReference type="ARBA" id="ARBA00022989"/>
    </source>
</evidence>
<dbReference type="PANTHER" id="PTHR11537">
    <property type="entry name" value="VOLTAGE-GATED POTASSIUM CHANNEL"/>
    <property type="match status" value="1"/>
</dbReference>
<keyword evidence="8" id="KW-0175">Coiled coil</keyword>
<keyword evidence="2" id="KW-0813">Transport</keyword>
<evidence type="ECO:0000256" key="7">
    <source>
        <dbReference type="ARBA" id="ARBA00023303"/>
    </source>
</evidence>
<keyword evidence="5" id="KW-0406">Ion transport</keyword>
<dbReference type="OrthoDB" id="56871at2157"/>
<keyword evidence="14" id="KW-1185">Reference proteome</keyword>
<keyword evidence="7" id="KW-0407">Ion channel</keyword>
<gene>
    <name evidence="11" type="ORF">BRM9_0851</name>
    <name evidence="12" type="ORF">MB9_1904</name>
</gene>
<dbReference type="InterPro" id="IPR028325">
    <property type="entry name" value="VG_K_chnl"/>
</dbReference>
<dbReference type="PRINTS" id="PR00169">
    <property type="entry name" value="KCHANNEL"/>
</dbReference>
<evidence type="ECO:0000256" key="9">
    <source>
        <dbReference type="SAM" id="Phobius"/>
    </source>
</evidence>